<dbReference type="PIRSF" id="PIRSF002162">
    <property type="entry name" value="Ribosomal_L6"/>
    <property type="match status" value="1"/>
</dbReference>
<evidence type="ECO:0000256" key="1">
    <source>
        <dbReference type="ARBA" id="ARBA00009356"/>
    </source>
</evidence>
<keyword evidence="4 6" id="KW-0694">RNA-binding</keyword>
<dbReference type="Gene3D" id="3.90.930.12">
    <property type="entry name" value="Ribosomal protein L6, alpha-beta domain"/>
    <property type="match status" value="2"/>
</dbReference>
<evidence type="ECO:0000256" key="5">
    <source>
        <dbReference type="RuleBase" id="RU003869"/>
    </source>
</evidence>
<dbReference type="GO" id="GO:0003735">
    <property type="term" value="F:structural constituent of ribosome"/>
    <property type="evidence" value="ECO:0007669"/>
    <property type="project" value="UniProtKB-UniRule"/>
</dbReference>
<evidence type="ECO:0000256" key="2">
    <source>
        <dbReference type="ARBA" id="ARBA00022980"/>
    </source>
</evidence>
<sequence>MSRVGKKPILIPENVEVKIEGQKVTVKGLKGELTKEIRPEIKVEVKDNRIIVSPQIPSFRKAKAKVEKKETSSIETPKQNKFATGQTKKTKALWGLSQALIFNMVKGVTEGYEKKLEIKGVGFRASLEGENLVLHVGFTHPVKIEAPEGIKFSIEKNIITVSGADIEKVSQIAAKIRKVKPPEPYKGKGIRYVGEIVRKKVGKKAITTTG</sequence>
<feature type="domain" description="Large ribosomal subunit protein uL6 alpha-beta" evidence="7">
    <location>
        <begin position="11"/>
        <end position="54"/>
    </location>
</feature>
<dbReference type="InterPro" id="IPR002358">
    <property type="entry name" value="Ribosomal_uL6_CS"/>
</dbReference>
<dbReference type="HAMAP" id="MF_01365_B">
    <property type="entry name" value="Ribosomal_uL6_B"/>
    <property type="match status" value="1"/>
</dbReference>
<dbReference type="FunFam" id="3.90.930.12:FF:000001">
    <property type="entry name" value="50S ribosomal protein L6"/>
    <property type="match status" value="1"/>
</dbReference>
<keyword evidence="4 6" id="KW-0699">rRNA-binding</keyword>
<dbReference type="GO" id="GO:0019843">
    <property type="term" value="F:rRNA binding"/>
    <property type="evidence" value="ECO:0007669"/>
    <property type="project" value="UniProtKB-UniRule"/>
</dbReference>
<dbReference type="PROSITE" id="PS00525">
    <property type="entry name" value="RIBOSOMAL_L6_1"/>
    <property type="match status" value="1"/>
</dbReference>
<dbReference type="Proteomes" id="UP000237258">
    <property type="component" value="Unassembled WGS sequence"/>
</dbReference>
<dbReference type="AlphaFoldDB" id="A0A2G9YZ97"/>
<comment type="caution">
    <text evidence="8">The sequence shown here is derived from an EMBL/GenBank/DDBJ whole genome shotgun (WGS) entry which is preliminary data.</text>
</comment>
<dbReference type="PRINTS" id="PR00059">
    <property type="entry name" value="RIBOSOMALL6"/>
</dbReference>
<evidence type="ECO:0000259" key="7">
    <source>
        <dbReference type="Pfam" id="PF00347"/>
    </source>
</evidence>
<organism evidence="8 9">
    <name type="scientific">Candidatus Nealsonbacteria bacterium CG23_combo_of_CG06-09_8_20_14_all_36_125</name>
    <dbReference type="NCBI Taxonomy" id="1974719"/>
    <lineage>
        <taxon>Bacteria</taxon>
        <taxon>Candidatus Nealsoniibacteriota</taxon>
    </lineage>
</organism>
<evidence type="ECO:0000256" key="3">
    <source>
        <dbReference type="ARBA" id="ARBA00023274"/>
    </source>
</evidence>
<reference evidence="8 9" key="1">
    <citation type="submission" date="2017-09" db="EMBL/GenBank/DDBJ databases">
        <title>Depth-based differentiation of microbial function through sediment-hosted aquifers and enrichment of novel symbionts in the deep terrestrial subsurface.</title>
        <authorList>
            <person name="Probst A.J."/>
            <person name="Ladd B."/>
            <person name="Jarett J.K."/>
            <person name="Geller-Mcgrath D.E."/>
            <person name="Sieber C.M."/>
            <person name="Emerson J.B."/>
            <person name="Anantharaman K."/>
            <person name="Thomas B.C."/>
            <person name="Malmstrom R."/>
            <person name="Stieglmeier M."/>
            <person name="Klingl A."/>
            <person name="Woyke T."/>
            <person name="Ryan C.M."/>
            <person name="Banfield J.F."/>
        </authorList>
    </citation>
    <scope>NUCLEOTIDE SEQUENCE [LARGE SCALE GENOMIC DNA]</scope>
    <source>
        <strain evidence="8">CG23_combo_of_CG06-09_8_20_14_all_36_125</strain>
    </source>
</reference>
<dbReference type="GO" id="GO:0022625">
    <property type="term" value="C:cytosolic large ribosomal subunit"/>
    <property type="evidence" value="ECO:0007669"/>
    <property type="project" value="UniProtKB-UniRule"/>
</dbReference>
<dbReference type="InterPro" id="IPR000702">
    <property type="entry name" value="Ribosomal_uL6-like"/>
</dbReference>
<accession>A0A2G9YZ97</accession>
<dbReference type="InterPro" id="IPR020040">
    <property type="entry name" value="Ribosomal_uL6_a/b-dom"/>
</dbReference>
<dbReference type="InterPro" id="IPR036789">
    <property type="entry name" value="Ribosomal_uL6-like_a/b-dom_sf"/>
</dbReference>
<keyword evidence="2 4" id="KW-0689">Ribosomal protein</keyword>
<comment type="function">
    <text evidence="4 6">This protein binds to the 23S rRNA, and is important in its secondary structure. It is located near the subunit interface in the base of the L7/L12 stalk, and near the tRNA binding site of the peptidyltransferase center.</text>
</comment>
<protein>
    <recommendedName>
        <fullName evidence="4">Large ribosomal subunit protein uL6</fullName>
    </recommendedName>
</protein>
<feature type="domain" description="Large ribosomal subunit protein uL6 alpha-beta" evidence="7">
    <location>
        <begin position="120"/>
        <end position="192"/>
    </location>
</feature>
<gene>
    <name evidence="4 8" type="primary">rplF</name>
    <name evidence="8" type="ORF">COX33_01330</name>
</gene>
<dbReference type="NCBIfam" id="TIGR03654">
    <property type="entry name" value="L6_bact"/>
    <property type="match status" value="1"/>
</dbReference>
<proteinExistence type="inferred from homology"/>
<dbReference type="EMBL" id="PCRR01000033">
    <property type="protein sequence ID" value="PIP24560.1"/>
    <property type="molecule type" value="Genomic_DNA"/>
</dbReference>
<evidence type="ECO:0000256" key="4">
    <source>
        <dbReference type="HAMAP-Rule" id="MF_01365"/>
    </source>
</evidence>
<dbReference type="SUPFAM" id="SSF56053">
    <property type="entry name" value="Ribosomal protein L6"/>
    <property type="match status" value="3"/>
</dbReference>
<dbReference type="Pfam" id="PF00347">
    <property type="entry name" value="Ribosomal_L6"/>
    <property type="match status" value="2"/>
</dbReference>
<evidence type="ECO:0000256" key="6">
    <source>
        <dbReference type="RuleBase" id="RU003870"/>
    </source>
</evidence>
<dbReference type="PANTHER" id="PTHR11655:SF14">
    <property type="entry name" value="LARGE RIBOSOMAL SUBUNIT PROTEIN UL6M"/>
    <property type="match status" value="1"/>
</dbReference>
<name>A0A2G9YZ97_9BACT</name>
<comment type="subunit">
    <text evidence="4">Part of the 50S ribosomal subunit.</text>
</comment>
<dbReference type="GO" id="GO:0002181">
    <property type="term" value="P:cytoplasmic translation"/>
    <property type="evidence" value="ECO:0007669"/>
    <property type="project" value="TreeGrafter"/>
</dbReference>
<evidence type="ECO:0000313" key="9">
    <source>
        <dbReference type="Proteomes" id="UP000237258"/>
    </source>
</evidence>
<dbReference type="PANTHER" id="PTHR11655">
    <property type="entry name" value="60S/50S RIBOSOMAL PROTEIN L6/L9"/>
    <property type="match status" value="1"/>
</dbReference>
<keyword evidence="3 4" id="KW-0687">Ribonucleoprotein</keyword>
<comment type="similarity">
    <text evidence="1 4 5">Belongs to the universal ribosomal protein uL6 family.</text>
</comment>
<dbReference type="InterPro" id="IPR019906">
    <property type="entry name" value="Ribosomal_uL6_bac-type"/>
</dbReference>
<evidence type="ECO:0000313" key="8">
    <source>
        <dbReference type="EMBL" id="PIP24560.1"/>
    </source>
</evidence>